<evidence type="ECO:0000256" key="1">
    <source>
        <dbReference type="SAM" id="Phobius"/>
    </source>
</evidence>
<reference evidence="2" key="1">
    <citation type="submission" date="2014-09" db="EMBL/GenBank/DDBJ databases">
        <authorList>
            <person name="Magalhaes I.L.F."/>
            <person name="Oliveira U."/>
            <person name="Santos F.R."/>
            <person name="Vidigal T.H.D.A."/>
            <person name="Brescovit A.D."/>
            <person name="Santos A.J."/>
        </authorList>
    </citation>
    <scope>NUCLEOTIDE SEQUENCE</scope>
    <source>
        <tissue evidence="2">Shoot tissue taken approximately 20 cm above the soil surface</tissue>
    </source>
</reference>
<keyword evidence="1" id="KW-1133">Transmembrane helix</keyword>
<evidence type="ECO:0000313" key="2">
    <source>
        <dbReference type="EMBL" id="JAD61409.1"/>
    </source>
</evidence>
<accession>A0A0A9BBP2</accession>
<organism evidence="2">
    <name type="scientific">Arundo donax</name>
    <name type="common">Giant reed</name>
    <name type="synonym">Donax arundinaceus</name>
    <dbReference type="NCBI Taxonomy" id="35708"/>
    <lineage>
        <taxon>Eukaryota</taxon>
        <taxon>Viridiplantae</taxon>
        <taxon>Streptophyta</taxon>
        <taxon>Embryophyta</taxon>
        <taxon>Tracheophyta</taxon>
        <taxon>Spermatophyta</taxon>
        <taxon>Magnoliopsida</taxon>
        <taxon>Liliopsida</taxon>
        <taxon>Poales</taxon>
        <taxon>Poaceae</taxon>
        <taxon>PACMAD clade</taxon>
        <taxon>Arundinoideae</taxon>
        <taxon>Arundineae</taxon>
        <taxon>Arundo</taxon>
    </lineage>
</organism>
<proteinExistence type="predicted"/>
<sequence length="66" mass="7499">MASTWHIQSSWVHIKQPFMYSLVFSIHISIIILAPLSPILRPKHFMDSCSTQKAPSHACHSPSRTL</sequence>
<dbReference type="EMBL" id="GBRH01236486">
    <property type="protein sequence ID" value="JAD61409.1"/>
    <property type="molecule type" value="Transcribed_RNA"/>
</dbReference>
<protein>
    <submittedName>
        <fullName evidence="2">Uncharacterized protein</fullName>
    </submittedName>
</protein>
<keyword evidence="1" id="KW-0472">Membrane</keyword>
<keyword evidence="1" id="KW-0812">Transmembrane</keyword>
<name>A0A0A9BBP2_ARUDO</name>
<feature type="transmembrane region" description="Helical" evidence="1">
    <location>
        <begin position="18"/>
        <end position="36"/>
    </location>
</feature>
<dbReference type="AlphaFoldDB" id="A0A0A9BBP2"/>
<reference evidence="2" key="2">
    <citation type="journal article" date="2015" name="Data Brief">
        <title>Shoot transcriptome of the giant reed, Arundo donax.</title>
        <authorList>
            <person name="Barrero R.A."/>
            <person name="Guerrero F.D."/>
            <person name="Moolhuijzen P."/>
            <person name="Goolsby J.A."/>
            <person name="Tidwell J."/>
            <person name="Bellgard S.E."/>
            <person name="Bellgard M.I."/>
        </authorList>
    </citation>
    <scope>NUCLEOTIDE SEQUENCE</scope>
    <source>
        <tissue evidence="2">Shoot tissue taken approximately 20 cm above the soil surface</tissue>
    </source>
</reference>